<dbReference type="EMBL" id="LSBJ02000002">
    <property type="protein sequence ID" value="OAQ70304.2"/>
    <property type="molecule type" value="Genomic_DNA"/>
</dbReference>
<keyword evidence="2" id="KW-1185">Reference proteome</keyword>
<name>A0A179FXE1_METCM</name>
<evidence type="ECO:0000313" key="1">
    <source>
        <dbReference type="EMBL" id="OAQ70304.2"/>
    </source>
</evidence>
<protein>
    <submittedName>
        <fullName evidence="1">Uncharacterized protein</fullName>
    </submittedName>
</protein>
<dbReference type="AlphaFoldDB" id="A0A179FXE1"/>
<dbReference type="RefSeq" id="XP_018146841.2">
    <property type="nucleotide sequence ID" value="XM_018282385.2"/>
</dbReference>
<proteinExistence type="predicted"/>
<comment type="caution">
    <text evidence="1">The sequence shown here is derived from an EMBL/GenBank/DDBJ whole genome shotgun (WGS) entry which is preliminary data.</text>
</comment>
<organism evidence="1 2">
    <name type="scientific">Pochonia chlamydosporia 170</name>
    <dbReference type="NCBI Taxonomy" id="1380566"/>
    <lineage>
        <taxon>Eukaryota</taxon>
        <taxon>Fungi</taxon>
        <taxon>Dikarya</taxon>
        <taxon>Ascomycota</taxon>
        <taxon>Pezizomycotina</taxon>
        <taxon>Sordariomycetes</taxon>
        <taxon>Hypocreomycetidae</taxon>
        <taxon>Hypocreales</taxon>
        <taxon>Clavicipitaceae</taxon>
        <taxon>Pochonia</taxon>
    </lineage>
</organism>
<sequence>MAAGTATAHIYECKSRATRWDYWWYGTGSVYRCVDSNVCHLSHVDTRTIGWSVTEGLSVTFNVAKDAAYAFQASYTFSESITTGDTYTVDYHPPITERLWVKQWFAVTNMDCQQCDWVCSPIGGADPANSSLEPPGQHCEKACDPYQHTVTWVPCRDANCLEYQFSDAFAQCDNSNHCQLN</sequence>
<dbReference type="GeneID" id="28846379"/>
<dbReference type="OrthoDB" id="4862028at2759"/>
<dbReference type="KEGG" id="pchm:VFPPC_02795"/>
<dbReference type="Proteomes" id="UP000078397">
    <property type="component" value="Unassembled WGS sequence"/>
</dbReference>
<gene>
    <name evidence="1" type="ORF">VFPPC_02795</name>
</gene>
<accession>A0A179FXE1</accession>
<evidence type="ECO:0000313" key="2">
    <source>
        <dbReference type="Proteomes" id="UP000078397"/>
    </source>
</evidence>
<reference evidence="1 2" key="1">
    <citation type="journal article" date="2016" name="PLoS Pathog.">
        <title>Biosynthesis of antibiotic leucinostatins in bio-control fungus Purpureocillium lilacinum and their inhibition on phytophthora revealed by genome mining.</title>
        <authorList>
            <person name="Wang G."/>
            <person name="Liu Z."/>
            <person name="Lin R."/>
            <person name="Li E."/>
            <person name="Mao Z."/>
            <person name="Ling J."/>
            <person name="Yang Y."/>
            <person name="Yin W.B."/>
            <person name="Xie B."/>
        </authorList>
    </citation>
    <scope>NUCLEOTIDE SEQUENCE [LARGE SCALE GENOMIC DNA]</scope>
    <source>
        <strain evidence="1">170</strain>
    </source>
</reference>